<dbReference type="Proteomes" id="UP000219338">
    <property type="component" value="Unassembled WGS sequence"/>
</dbReference>
<accession>A0A284S7X6</accession>
<protein>
    <recommendedName>
        <fullName evidence="3">Reverse transcriptase zinc-binding domain-containing protein</fullName>
    </recommendedName>
</protein>
<proteinExistence type="predicted"/>
<dbReference type="EMBL" id="FUEG01000040">
    <property type="protein sequence ID" value="SJL17056.1"/>
    <property type="molecule type" value="Genomic_DNA"/>
</dbReference>
<evidence type="ECO:0000313" key="1">
    <source>
        <dbReference type="EMBL" id="SJL17056.1"/>
    </source>
</evidence>
<dbReference type="OMA" id="NERICKN"/>
<dbReference type="AlphaFoldDB" id="A0A284S7X6"/>
<name>A0A284S7X6_ARMOS</name>
<evidence type="ECO:0008006" key="3">
    <source>
        <dbReference type="Google" id="ProtNLM"/>
    </source>
</evidence>
<evidence type="ECO:0000313" key="2">
    <source>
        <dbReference type="Proteomes" id="UP000219338"/>
    </source>
</evidence>
<dbReference type="STRING" id="47428.A0A284S7X6"/>
<keyword evidence="2" id="KW-1185">Reference proteome</keyword>
<dbReference type="OrthoDB" id="2932724at2759"/>
<gene>
    <name evidence="1" type="ORF">ARMOST_20597</name>
</gene>
<organism evidence="1 2">
    <name type="scientific">Armillaria ostoyae</name>
    <name type="common">Armillaria root rot fungus</name>
    <dbReference type="NCBI Taxonomy" id="47428"/>
    <lineage>
        <taxon>Eukaryota</taxon>
        <taxon>Fungi</taxon>
        <taxon>Dikarya</taxon>
        <taxon>Basidiomycota</taxon>
        <taxon>Agaricomycotina</taxon>
        <taxon>Agaricomycetes</taxon>
        <taxon>Agaricomycetidae</taxon>
        <taxon>Agaricales</taxon>
        <taxon>Marasmiineae</taxon>
        <taxon>Physalacriaceae</taxon>
        <taxon>Armillaria</taxon>
    </lineage>
</organism>
<reference evidence="2" key="1">
    <citation type="journal article" date="2017" name="Nat. Ecol. Evol.">
        <title>Genome expansion and lineage-specific genetic innovations in the forest pathogenic fungi Armillaria.</title>
        <authorList>
            <person name="Sipos G."/>
            <person name="Prasanna A.N."/>
            <person name="Walter M.C."/>
            <person name="O'Connor E."/>
            <person name="Balint B."/>
            <person name="Krizsan K."/>
            <person name="Kiss B."/>
            <person name="Hess J."/>
            <person name="Varga T."/>
            <person name="Slot J."/>
            <person name="Riley R."/>
            <person name="Boka B."/>
            <person name="Rigling D."/>
            <person name="Barry K."/>
            <person name="Lee J."/>
            <person name="Mihaltcheva S."/>
            <person name="LaButti K."/>
            <person name="Lipzen A."/>
            <person name="Waldron R."/>
            <person name="Moloney N.M."/>
            <person name="Sperisen C."/>
            <person name="Kredics L."/>
            <person name="Vagvoelgyi C."/>
            <person name="Patrignani A."/>
            <person name="Fitzpatrick D."/>
            <person name="Nagy I."/>
            <person name="Doyle S."/>
            <person name="Anderson J.B."/>
            <person name="Grigoriev I.V."/>
            <person name="Gueldener U."/>
            <person name="Muensterkoetter M."/>
            <person name="Nagy L.G."/>
        </authorList>
    </citation>
    <scope>NUCLEOTIDE SEQUENCE [LARGE SCALE GENOMIC DNA]</scope>
    <source>
        <strain evidence="2">C18/9</strain>
    </source>
</reference>
<sequence length="327" mass="37216">MSFEQRLRVMLGGTDQGVPCNIRSLSPSYNLSFFVTSLHDPCDVSIDIDSGSLAELERVQKTFIRRLLGIAKRSPVAMLFPETGMWPVKFRRLTLALRADAITLANHRKPSWMSDLHNALYRLRRPITILSRPWSPVDVDNIVDVVEQAYLKDIETFIGSSPKAPLLHHRASCRSQNAYSQKSVMASFRPYLLAPVPAHRKALVRLLTSSHTLAVEVLRWAERRRPPVPHDQRLCRCCQVDVEDEAHVLLYCTGCNDLEALREQFFRKVFRIAPLALISSLQSASSGVEVIRLLIEGNDADVLCSFAKFVFHILRIFQRLPVFRTEI</sequence>